<name>A0A6A5R323_AMPQU</name>
<gene>
    <name evidence="2" type="ORF">BDU57DRAFT_563931</name>
</gene>
<sequence length="96" mass="11179">MMDSFSGLSRPQPGASTKYICPHLHARQDPITFVRVLTRYYSRFQDSYMVTGGRVEAHICPYVFTLLANHKPTRLSSSEQRMNQRLLRQGLRPHDR</sequence>
<evidence type="ECO:0000256" key="1">
    <source>
        <dbReference type="SAM" id="MobiDB-lite"/>
    </source>
</evidence>
<protein>
    <submittedName>
        <fullName evidence="2">Uncharacterized protein</fullName>
    </submittedName>
</protein>
<feature type="compositionally biased region" description="Polar residues" evidence="1">
    <location>
        <begin position="74"/>
        <end position="83"/>
    </location>
</feature>
<dbReference type="EMBL" id="ML979132">
    <property type="protein sequence ID" value="KAF1921799.1"/>
    <property type="molecule type" value="Genomic_DNA"/>
</dbReference>
<keyword evidence="3" id="KW-1185">Reference proteome</keyword>
<evidence type="ECO:0000313" key="3">
    <source>
        <dbReference type="Proteomes" id="UP000800096"/>
    </source>
</evidence>
<evidence type="ECO:0000313" key="2">
    <source>
        <dbReference type="EMBL" id="KAF1921799.1"/>
    </source>
</evidence>
<feature type="non-terminal residue" evidence="2">
    <location>
        <position position="96"/>
    </location>
</feature>
<organism evidence="2 3">
    <name type="scientific">Ampelomyces quisqualis</name>
    <name type="common">Powdery mildew agent</name>
    <dbReference type="NCBI Taxonomy" id="50730"/>
    <lineage>
        <taxon>Eukaryota</taxon>
        <taxon>Fungi</taxon>
        <taxon>Dikarya</taxon>
        <taxon>Ascomycota</taxon>
        <taxon>Pezizomycotina</taxon>
        <taxon>Dothideomycetes</taxon>
        <taxon>Pleosporomycetidae</taxon>
        <taxon>Pleosporales</taxon>
        <taxon>Pleosporineae</taxon>
        <taxon>Phaeosphaeriaceae</taxon>
        <taxon>Ampelomyces</taxon>
    </lineage>
</organism>
<dbReference type="Proteomes" id="UP000800096">
    <property type="component" value="Unassembled WGS sequence"/>
</dbReference>
<accession>A0A6A5R323</accession>
<dbReference type="AlphaFoldDB" id="A0A6A5R323"/>
<reference evidence="2" key="1">
    <citation type="journal article" date="2020" name="Stud. Mycol.">
        <title>101 Dothideomycetes genomes: a test case for predicting lifestyles and emergence of pathogens.</title>
        <authorList>
            <person name="Haridas S."/>
            <person name="Albert R."/>
            <person name="Binder M."/>
            <person name="Bloem J."/>
            <person name="Labutti K."/>
            <person name="Salamov A."/>
            <person name="Andreopoulos B."/>
            <person name="Baker S."/>
            <person name="Barry K."/>
            <person name="Bills G."/>
            <person name="Bluhm B."/>
            <person name="Cannon C."/>
            <person name="Castanera R."/>
            <person name="Culley D."/>
            <person name="Daum C."/>
            <person name="Ezra D."/>
            <person name="Gonzalez J."/>
            <person name="Henrissat B."/>
            <person name="Kuo A."/>
            <person name="Liang C."/>
            <person name="Lipzen A."/>
            <person name="Lutzoni F."/>
            <person name="Magnuson J."/>
            <person name="Mondo S."/>
            <person name="Nolan M."/>
            <person name="Ohm R."/>
            <person name="Pangilinan J."/>
            <person name="Park H.-J."/>
            <person name="Ramirez L."/>
            <person name="Alfaro M."/>
            <person name="Sun H."/>
            <person name="Tritt A."/>
            <person name="Yoshinaga Y."/>
            <person name="Zwiers L.-H."/>
            <person name="Turgeon B."/>
            <person name="Goodwin S."/>
            <person name="Spatafora J."/>
            <person name="Crous P."/>
            <person name="Grigoriev I."/>
        </authorList>
    </citation>
    <scope>NUCLEOTIDE SEQUENCE</scope>
    <source>
        <strain evidence="2">HMLAC05119</strain>
    </source>
</reference>
<proteinExistence type="predicted"/>
<feature type="region of interest" description="Disordered" evidence="1">
    <location>
        <begin position="74"/>
        <end position="96"/>
    </location>
</feature>